<evidence type="ECO:0000259" key="2">
    <source>
        <dbReference type="Pfam" id="PF00266"/>
    </source>
</evidence>
<proteinExistence type="predicted"/>
<reference evidence="3" key="1">
    <citation type="submission" date="2021-01" db="UniProtKB">
        <authorList>
            <consortium name="EnsemblMetazoa"/>
        </authorList>
    </citation>
    <scope>IDENTIFICATION</scope>
</reference>
<protein>
    <recommendedName>
        <fullName evidence="2">Aminotransferase class V domain-containing protein</fullName>
    </recommendedName>
</protein>
<dbReference type="Pfam" id="PF00266">
    <property type="entry name" value="Aminotran_5"/>
    <property type="match status" value="1"/>
</dbReference>
<dbReference type="PANTHER" id="PTHR43092:SF4">
    <property type="entry name" value="AMINOTRANSFERASE CLASS V DOMAIN-CONTAINING PROTEIN"/>
    <property type="match status" value="1"/>
</dbReference>
<dbReference type="InterPro" id="IPR000192">
    <property type="entry name" value="Aminotrans_V_dom"/>
</dbReference>
<accession>A0A7M5UXX2</accession>
<dbReference type="Proteomes" id="UP000594262">
    <property type="component" value="Unplaced"/>
</dbReference>
<feature type="domain" description="Aminotransferase class V" evidence="2">
    <location>
        <begin position="137"/>
        <end position="380"/>
    </location>
</feature>
<evidence type="ECO:0000313" key="4">
    <source>
        <dbReference type="Proteomes" id="UP000594262"/>
    </source>
</evidence>
<dbReference type="Gene3D" id="3.40.640.10">
    <property type="entry name" value="Type I PLP-dependent aspartate aminotransferase-like (Major domain)"/>
    <property type="match status" value="1"/>
</dbReference>
<sequence>MAQLLLKQLLPAMPVINTDRLLENSKSIRIIGSVVGGIHITYKLLRYIAMAGNSKNPVLKFLHEKLRWYLNCGMLIRTEFGMVLPWQYIWLHSGNYAVVNYGSYGTVPNAVMEHNLNIQKEMEAGPDKFFRTVLNNKYAASLQRVALNVGCDVENLVFVDNITEGISCTLRSFLSDFGDDDGVLCTNLAYSAVLKSIRINTDLQDVKMYQLDFNFPIRTEDEVVEEFENMLQSHKNIKMVIFDHITSASAVVLPIKKLGDLCRKYEVVSVVDGAHAPGQMYLQVESYGVDVYIGNLHKWYYTPKSCAIMYIDPKYHDTMQPSLVSHNCYGDLHARFRKQGTRNYAAHITAGFAVEYMEKIGGIGFLQSYITPLVEFAVELFTRTWNTTELEIPDNMKAPYMRIVFLPDIFNEVYGTTQKDGDQLVVDLIERDNVVMIITVVGGRLATRVSGQIFSTKSEYVYVANFIKTRAQELEKRQ</sequence>
<evidence type="ECO:0000313" key="3">
    <source>
        <dbReference type="EnsemblMetazoa" id="CLYHEMP005972.1"/>
    </source>
</evidence>
<dbReference type="OrthoDB" id="5978656at2759"/>
<name>A0A7M5UXX2_9CNID</name>
<dbReference type="EnsemblMetazoa" id="CLYHEMT005972.1">
    <property type="protein sequence ID" value="CLYHEMP005972.1"/>
    <property type="gene ID" value="CLYHEMG005972"/>
</dbReference>
<dbReference type="SUPFAM" id="SSF53383">
    <property type="entry name" value="PLP-dependent transferases"/>
    <property type="match status" value="1"/>
</dbReference>
<keyword evidence="1" id="KW-0663">Pyridoxal phosphate</keyword>
<dbReference type="PANTHER" id="PTHR43092">
    <property type="entry name" value="L-CYSTEINE DESULFHYDRASE"/>
    <property type="match status" value="1"/>
</dbReference>
<dbReference type="GeneID" id="136820613"/>
<dbReference type="RefSeq" id="XP_066932906.1">
    <property type="nucleotide sequence ID" value="XM_067076805.1"/>
</dbReference>
<keyword evidence="4" id="KW-1185">Reference proteome</keyword>
<evidence type="ECO:0000256" key="1">
    <source>
        <dbReference type="ARBA" id="ARBA00022898"/>
    </source>
</evidence>
<organism evidence="3 4">
    <name type="scientific">Clytia hemisphaerica</name>
    <dbReference type="NCBI Taxonomy" id="252671"/>
    <lineage>
        <taxon>Eukaryota</taxon>
        <taxon>Metazoa</taxon>
        <taxon>Cnidaria</taxon>
        <taxon>Hydrozoa</taxon>
        <taxon>Hydroidolina</taxon>
        <taxon>Leptothecata</taxon>
        <taxon>Obeliida</taxon>
        <taxon>Clytiidae</taxon>
        <taxon>Clytia</taxon>
    </lineage>
</organism>
<dbReference type="AlphaFoldDB" id="A0A7M5UXX2"/>
<dbReference type="InterPro" id="IPR015421">
    <property type="entry name" value="PyrdxlP-dep_Trfase_major"/>
</dbReference>
<dbReference type="InterPro" id="IPR015424">
    <property type="entry name" value="PyrdxlP-dep_Trfase"/>
</dbReference>